<dbReference type="OrthoDB" id="10258882at2759"/>
<sequence length="975" mass="113645">MLVPKNEPYTLIELIDKIPLEKPGIRNPLFQIRSGSTNTQLNSNIQIECIETWDNNIYVGTSDGSIINFMINKYPQNENKFIDGTFSYYKSECHYVQRKTVSDKKPINKIIIIPSESILLVLCDNSIVFLESNSLNSIPPAKLSPIKNVLNVCTDEAVTSNLQICIAKRYSIEYVNFDHGVHQLMEFPHNFSNILKMKCYSNKVCIADNDSYYIFDITTGESIPLFSHNQAYGKPLLNVLDKDEFMFVTSTAQGMGLGVFVSPKGDATRGTLQWKYYPNSIAFQYPYVLALMDDNALAIHNILDQKLIQNIYIPKDVQQPIRIANVRLVFIDNDQQDDAKNLNIKVLLYSSNKLFALTMKPIDFQLKEMMNGKYVNYALFLLEHDIFKDEYYVEIKEAKLRQFYRNAGYVLMKETLFDDALECFKKGSVSPINLINLFEEYRIPTPLTSPIKLEYNDIIPDSINTLITNHMNKNYKDIDETTKISFSQAFYENAKNMLMKYLKFSRKNQIASGKKQEIDTTLLKLYIENNDKKLYDLIKKENYCNIEESIEILKEKKKYYAMGLLYQSKGLFQKALEIWLKIESKQLKDTDFPGIQFIVDFLSNTEDKELVWKYSKWVLNENQKLGAKIFMSEKHKDLDQNNVVSYLEKKWNEAALIYLEYLIYVIKTKDSSFHTNLGLSYIKSIIEYTKTSMDKFEQIDKDFNDVSENLSYISYLKSNKSNEIINCRLKFLNFIQTSEYINPSHLLKKLAKYEILMIEKVYLYSKSFEHEKALKILLHQLNDYNGAEEYCHENQKKCEKQKLAMKISTSDINEINNQTKDSPNLSDLHLNSLPKKNESLYLTLLRLYIKMENRDLLAPKIIKLLNSSYQEFSIKEVLDIIPLHWSLNILNSFLTRSIRNSIHIEQQTKIIKNIVKGENTNVKMVLNKHLDKIPPLIIDNNTKCSLCDNEILEEKFFKTSNGKIVHFNCYNKINK</sequence>
<evidence type="ECO:0000313" key="7">
    <source>
        <dbReference type="EMBL" id="ORX41634.1"/>
    </source>
</evidence>
<evidence type="ECO:0000259" key="6">
    <source>
        <dbReference type="PROSITE" id="PS50219"/>
    </source>
</evidence>
<evidence type="ECO:0000256" key="1">
    <source>
        <dbReference type="ARBA" id="ARBA00004496"/>
    </source>
</evidence>
<protein>
    <recommendedName>
        <fullName evidence="6">CNH domain-containing protein</fullName>
    </recommendedName>
</protein>
<dbReference type="GO" id="GO:0006886">
    <property type="term" value="P:intracellular protein transport"/>
    <property type="evidence" value="ECO:0007669"/>
    <property type="project" value="UniProtKB-UniRule"/>
</dbReference>
<dbReference type="InterPro" id="IPR000547">
    <property type="entry name" value="Clathrin_H-chain/VPS_repeat"/>
</dbReference>
<evidence type="ECO:0000256" key="4">
    <source>
        <dbReference type="ARBA" id="ARBA00022927"/>
    </source>
</evidence>
<dbReference type="EMBL" id="MCFH01000081">
    <property type="protein sequence ID" value="ORX41634.1"/>
    <property type="molecule type" value="Genomic_DNA"/>
</dbReference>
<evidence type="ECO:0000256" key="2">
    <source>
        <dbReference type="ARBA" id="ARBA00022448"/>
    </source>
</evidence>
<dbReference type="AlphaFoldDB" id="A0A1Y1UUG0"/>
<feature type="repeat" description="CHCR" evidence="5">
    <location>
        <begin position="631"/>
        <end position="820"/>
    </location>
</feature>
<dbReference type="SUPFAM" id="SSF50978">
    <property type="entry name" value="WD40 repeat-like"/>
    <property type="match status" value="1"/>
</dbReference>
<dbReference type="GO" id="GO:0016020">
    <property type="term" value="C:membrane"/>
    <property type="evidence" value="ECO:0007669"/>
    <property type="project" value="TreeGrafter"/>
</dbReference>
<evidence type="ECO:0000256" key="5">
    <source>
        <dbReference type="PROSITE-ProRule" id="PRU01006"/>
    </source>
</evidence>
<dbReference type="PROSITE" id="PS50236">
    <property type="entry name" value="CHCR"/>
    <property type="match status" value="2"/>
</dbReference>
<reference evidence="7 8" key="2">
    <citation type="submission" date="2016-08" db="EMBL/GenBank/DDBJ databases">
        <title>Pervasive Adenine N6-methylation of Active Genes in Fungi.</title>
        <authorList>
            <consortium name="DOE Joint Genome Institute"/>
            <person name="Mondo S.J."/>
            <person name="Dannebaum R.O."/>
            <person name="Kuo R.C."/>
            <person name="Labutti K."/>
            <person name="Haridas S."/>
            <person name="Kuo A."/>
            <person name="Salamov A."/>
            <person name="Ahrendt S.R."/>
            <person name="Lipzen A."/>
            <person name="Sullivan W."/>
            <person name="Andreopoulos W.B."/>
            <person name="Clum A."/>
            <person name="Lindquist E."/>
            <person name="Daum C."/>
            <person name="Ramamoorthy G.K."/>
            <person name="Gryganskyi A."/>
            <person name="Culley D."/>
            <person name="Magnuson J.K."/>
            <person name="James T.Y."/>
            <person name="O'Malley M.A."/>
            <person name="Stajich J.E."/>
            <person name="Spatafora J.W."/>
            <person name="Visel A."/>
            <person name="Grigoriev I.V."/>
        </authorList>
    </citation>
    <scope>NUCLEOTIDE SEQUENCE [LARGE SCALE GENOMIC DNA]</scope>
    <source>
        <strain evidence="8">finn</strain>
    </source>
</reference>
<dbReference type="GO" id="GO:0034058">
    <property type="term" value="P:endosomal vesicle fusion"/>
    <property type="evidence" value="ECO:0007669"/>
    <property type="project" value="TreeGrafter"/>
</dbReference>
<feature type="repeat" description="CHCR" evidence="5">
    <location>
        <begin position="469"/>
        <end position="627"/>
    </location>
</feature>
<name>A0A1Y1UUG0_9FUNG</name>
<evidence type="ECO:0000256" key="3">
    <source>
        <dbReference type="ARBA" id="ARBA00022490"/>
    </source>
</evidence>
<dbReference type="InterPro" id="IPR036322">
    <property type="entry name" value="WD40_repeat_dom_sf"/>
</dbReference>
<keyword evidence="2" id="KW-0813">Transport</keyword>
<dbReference type="Pfam" id="PF10366">
    <property type="entry name" value="Vps39_1"/>
    <property type="match status" value="1"/>
</dbReference>
<dbReference type="Proteomes" id="UP000193719">
    <property type="component" value="Unassembled WGS sequence"/>
</dbReference>
<accession>A0A1Y1UUG0</accession>
<dbReference type="Pfam" id="PF00780">
    <property type="entry name" value="CNH"/>
    <property type="match status" value="1"/>
</dbReference>
<dbReference type="GO" id="GO:0006914">
    <property type="term" value="P:autophagy"/>
    <property type="evidence" value="ECO:0007669"/>
    <property type="project" value="TreeGrafter"/>
</dbReference>
<reference evidence="7 8" key="1">
    <citation type="submission" date="2016-08" db="EMBL/GenBank/DDBJ databases">
        <title>Genomes of anaerobic fungi encode conserved fungal cellulosomes for biomass hydrolysis.</title>
        <authorList>
            <consortium name="DOE Joint Genome Institute"/>
            <person name="Haitjema C.H."/>
            <person name="Gilmore S.P."/>
            <person name="Henske J.K."/>
            <person name="Solomon K.V."/>
            <person name="De Groot R."/>
            <person name="Kuo A."/>
            <person name="Mondo S.J."/>
            <person name="Salamov A.A."/>
            <person name="Labutti K."/>
            <person name="Zhao Z."/>
            <person name="Chiniquy J."/>
            <person name="Barry K."/>
            <person name="Brewer H.M."/>
            <person name="Purvine S.O."/>
            <person name="Wright A.T."/>
            <person name="Boxma B."/>
            <person name="Van Alen T."/>
            <person name="Hackstein J.H."/>
            <person name="Baker S.E."/>
            <person name="Grigoriev I.V."/>
            <person name="O'Malley M.A."/>
        </authorList>
    </citation>
    <scope>NUCLEOTIDE SEQUENCE [LARGE SCALE GENOMIC DNA]</scope>
    <source>
        <strain evidence="8">finn</strain>
    </source>
</reference>
<dbReference type="InterPro" id="IPR019452">
    <property type="entry name" value="VPS39/TGF_beta_rcpt-assoc_1"/>
</dbReference>
<keyword evidence="8" id="KW-1185">Reference proteome</keyword>
<evidence type="ECO:0000313" key="8">
    <source>
        <dbReference type="Proteomes" id="UP000193719"/>
    </source>
</evidence>
<comment type="caution">
    <text evidence="7">The sequence shown here is derived from an EMBL/GenBank/DDBJ whole genome shotgun (WGS) entry which is preliminary data.</text>
</comment>
<dbReference type="GO" id="GO:0005737">
    <property type="term" value="C:cytoplasm"/>
    <property type="evidence" value="ECO:0007669"/>
    <property type="project" value="UniProtKB-SubCell"/>
</dbReference>
<comment type="subcellular location">
    <subcellularLocation>
        <location evidence="1">Cytoplasm</location>
    </subcellularLocation>
</comment>
<dbReference type="PANTHER" id="PTHR12894:SF27">
    <property type="entry name" value="TRANSFORMING GROWTH FACTOR-BETA RECEPTOR-ASSOCIATED PROTEIN 1"/>
    <property type="match status" value="1"/>
</dbReference>
<dbReference type="InterPro" id="IPR032914">
    <property type="entry name" value="Vam6/VPS39/TRAP1"/>
</dbReference>
<dbReference type="PANTHER" id="PTHR12894">
    <property type="entry name" value="CNH DOMAIN CONTAINING"/>
    <property type="match status" value="1"/>
</dbReference>
<dbReference type="STRING" id="1754191.A0A1Y1UUG0"/>
<proteinExistence type="predicted"/>
<dbReference type="PROSITE" id="PS50219">
    <property type="entry name" value="CNH"/>
    <property type="match status" value="1"/>
</dbReference>
<feature type="domain" description="CNH" evidence="6">
    <location>
        <begin position="44"/>
        <end position="336"/>
    </location>
</feature>
<organism evidence="7 8">
    <name type="scientific">Piromyces finnis</name>
    <dbReference type="NCBI Taxonomy" id="1754191"/>
    <lineage>
        <taxon>Eukaryota</taxon>
        <taxon>Fungi</taxon>
        <taxon>Fungi incertae sedis</taxon>
        <taxon>Chytridiomycota</taxon>
        <taxon>Chytridiomycota incertae sedis</taxon>
        <taxon>Neocallimastigomycetes</taxon>
        <taxon>Neocallimastigales</taxon>
        <taxon>Neocallimastigaceae</taxon>
        <taxon>Piromyces</taxon>
    </lineage>
</organism>
<keyword evidence="4" id="KW-0653">Protein transport</keyword>
<keyword evidence="3" id="KW-0963">Cytoplasm</keyword>
<gene>
    <name evidence="7" type="ORF">BCR36DRAFT_363859</name>
</gene>
<dbReference type="InterPro" id="IPR001180">
    <property type="entry name" value="CNH_dom"/>
</dbReference>